<feature type="chain" id="PRO_5009289714" evidence="1">
    <location>
        <begin position="21"/>
        <end position="842"/>
    </location>
</feature>
<dbReference type="InterPro" id="IPR035234">
    <property type="entry name" value="IgGFc-bd_N"/>
</dbReference>
<proteinExistence type="predicted"/>
<evidence type="ECO:0000256" key="1">
    <source>
        <dbReference type="SAM" id="SignalP"/>
    </source>
</evidence>
<dbReference type="NCBIfam" id="TIGR04131">
    <property type="entry name" value="Bac_Flav_CTERM"/>
    <property type="match status" value="1"/>
</dbReference>
<name>A0A1H5XPW3_9FLAO</name>
<gene>
    <name evidence="3" type="ORF">SAMN05421847_1511</name>
</gene>
<organism evidence="3 4">
    <name type="scientific">Halpernia humi</name>
    <dbReference type="NCBI Taxonomy" id="493375"/>
    <lineage>
        <taxon>Bacteria</taxon>
        <taxon>Pseudomonadati</taxon>
        <taxon>Bacteroidota</taxon>
        <taxon>Flavobacteriia</taxon>
        <taxon>Flavobacteriales</taxon>
        <taxon>Weeksellaceae</taxon>
        <taxon>Chryseobacterium group</taxon>
        <taxon>Halpernia</taxon>
    </lineage>
</organism>
<evidence type="ECO:0000259" key="2">
    <source>
        <dbReference type="Pfam" id="PF17517"/>
    </source>
</evidence>
<dbReference type="Pfam" id="PF17517">
    <property type="entry name" value="IgGFc_binding"/>
    <property type="match status" value="1"/>
</dbReference>
<evidence type="ECO:0000313" key="3">
    <source>
        <dbReference type="EMBL" id="SEG13801.1"/>
    </source>
</evidence>
<accession>A0A1H5XPW3</accession>
<feature type="domain" description="IgGFc-binding protein N-terminal" evidence="2">
    <location>
        <begin position="132"/>
        <end position="450"/>
    </location>
</feature>
<dbReference type="EMBL" id="FNUS01000003">
    <property type="protein sequence ID" value="SEG13801.1"/>
    <property type="molecule type" value="Genomic_DNA"/>
</dbReference>
<feature type="signal peptide" evidence="1">
    <location>
        <begin position="1"/>
        <end position="20"/>
    </location>
</feature>
<keyword evidence="4" id="KW-1185">Reference proteome</keyword>
<dbReference type="Pfam" id="PF13585">
    <property type="entry name" value="CHU_C"/>
    <property type="match status" value="1"/>
</dbReference>
<dbReference type="RefSeq" id="WP_103913494.1">
    <property type="nucleotide sequence ID" value="NZ_FNUS01000003.1"/>
</dbReference>
<dbReference type="PANTHER" id="PTHR46534">
    <property type="entry name" value="IGGFC_BINDING DOMAIN-CONTAINING PROTEIN"/>
    <property type="match status" value="1"/>
</dbReference>
<dbReference type="AlphaFoldDB" id="A0A1H5XPW3"/>
<keyword evidence="1" id="KW-0732">Signal</keyword>
<dbReference type="PANTHER" id="PTHR46534:SF1">
    <property type="entry name" value="IGGFC-BINDING PROTEIN N-TERMINAL DOMAIN-CONTAINING PROTEIN"/>
    <property type="match status" value="1"/>
</dbReference>
<reference evidence="4" key="1">
    <citation type="submission" date="2016-10" db="EMBL/GenBank/DDBJ databases">
        <authorList>
            <person name="Varghese N."/>
            <person name="Submissions S."/>
        </authorList>
    </citation>
    <scope>NUCLEOTIDE SEQUENCE [LARGE SCALE GENOMIC DNA]</scope>
    <source>
        <strain evidence="4">DSM 21580</strain>
    </source>
</reference>
<sequence length="842" mass="94529">MFHRKVILFFILFCSFSAKAQLDLEHWFAPIHWFAKEGSPEFYEGKIYLSTPHETPFLVKLFSGDTVIASFMLSKSSPIVYDLSSSVYFTGDKFLFKPVTRGLHIAGANSFYASYRISSSSGEEVITSKGKTAIGKHFFIAAAPSYVENYGVFFTSIYATKDNTKVTVNNKQNRIVFADGQKHSQFNIILNKGESYNIKISAKDNYSYNPADIPYAFSNDVFNDFIGAEIVADQPVSVVNGNYIGEVAFDQSWNLLYDQSLPVKNLGQEYFLRMGFSTQQGSSEGALIIATEDNTKVYFNDETTPITLNKGQYYSTIISNPNKFIEHDATNSDVQRNFGLYVKSSAKIYCYQFTAGTPNQYKGNYFGTFCQSMDLVLPLDSSLPGTVDFVPQFSKVGAKVSLDSRLNIYLPTGQIPFINDVPVNTSTGPFNIKGTDSYKYFQVKIPKNTLENLKVSANSGLVLNILNGHERLAPNDFEDTRGFASHYTGFSNDPYIIKKGNCIQEEVLLSLNNIDFEGFQWQLNGVDIPGANSPTYVPIVPGSYTCVLSYSTFTYTTKPVQVDDCPYVISTLDLGEICPNFTIVPKFSKPNDNLNFIKLEILTPPNNGSAVIENGIIKVTNNAGFNANDRLVYKMTAANGFYEVVKVNFSVFAAAIGDVKSEILNDSFDDPNYIYNLSSVINNTNGETFHFYLSQSDAENQVNEIFNLLAFTTDNPTEVFVRISTTNGCFIIKKIKLLKKPLEPPVEVTLPNVFTPNGDGINDVWNYSLLKDYSDLKLAIFDRFGKKVYERTNDSENYFWDGKNTERRVLPTSTYWVTYSYTVKNSSEIISKSMWLLLKNRD</sequence>
<dbReference type="InterPro" id="IPR026341">
    <property type="entry name" value="T9SS_type_B"/>
</dbReference>
<evidence type="ECO:0000313" key="4">
    <source>
        <dbReference type="Proteomes" id="UP000236738"/>
    </source>
</evidence>
<dbReference type="Proteomes" id="UP000236738">
    <property type="component" value="Unassembled WGS sequence"/>
</dbReference>
<dbReference type="OrthoDB" id="9765926at2"/>
<protein>
    <submittedName>
        <fullName evidence="3">Gliding motility-associated C-terminal domain-containing protein</fullName>
    </submittedName>
</protein>